<reference evidence="2" key="1">
    <citation type="journal article" date="2014" name="Genome Announc.">
        <title>Draft genome sequence of Rhodosporidium toruloides CECT1137, an oleaginous yeast of biotechnological interest.</title>
        <authorList>
            <person name="Morin N."/>
            <person name="Calcas X."/>
            <person name="Devillers H."/>
            <person name="Durrens P."/>
            <person name="Sherman D.J."/>
            <person name="Nicaud J.-M."/>
            <person name="Neuveglise C."/>
        </authorList>
    </citation>
    <scope>NUCLEOTIDE SEQUENCE</scope>
    <source>
        <strain evidence="2">CECT1137</strain>
    </source>
</reference>
<dbReference type="EMBL" id="LK052960">
    <property type="protein sequence ID" value="CDR49297.1"/>
    <property type="molecule type" value="Genomic_DNA"/>
</dbReference>
<dbReference type="Gene3D" id="3.80.10.10">
    <property type="entry name" value="Ribonuclease Inhibitor"/>
    <property type="match status" value="1"/>
</dbReference>
<protein>
    <submittedName>
        <fullName evidence="2">RHTO0S25e00716g1_1</fullName>
    </submittedName>
</protein>
<gene>
    <name evidence="2" type="ORF">RHTO0S_25e00716g</name>
</gene>
<name>A0A061BIT7_RHOTO</name>
<accession>A0A061BIT7</accession>
<organism evidence="2">
    <name type="scientific">Rhodotorula toruloides</name>
    <name type="common">Yeast</name>
    <name type="synonym">Rhodosporidium toruloides</name>
    <dbReference type="NCBI Taxonomy" id="5286"/>
    <lineage>
        <taxon>Eukaryota</taxon>
        <taxon>Fungi</taxon>
        <taxon>Dikarya</taxon>
        <taxon>Basidiomycota</taxon>
        <taxon>Pucciniomycotina</taxon>
        <taxon>Microbotryomycetes</taxon>
        <taxon>Sporidiobolales</taxon>
        <taxon>Sporidiobolaceae</taxon>
        <taxon>Rhodotorula</taxon>
    </lineage>
</organism>
<dbReference type="AlphaFoldDB" id="A0A061BIT7"/>
<proteinExistence type="predicted"/>
<sequence>MTSAAQRLFARLTSPSFDILAGVAPPAPTPCVHESDATDQSIPPATSSSSRRSFLDLPTELLERIVEMAWPNMSGHATVIAPCRRLQPVYDRLSYRSISADVLQLPYWSDKIRWAPALLNYVREFNVKTHYSLDRRGHETACPSERYYFALLCRRMRQLEILDISSAFDEGLDAILYDEVADSAFLPNLKELGLLYNPFKAAEPLRSQYLEALDQYDDLERLVLRPNMPRVKAGVHESTVHEATTSPPVAISALELPRRLTSITLMLKSDDTSASGVPAWVFELFGNMSNLSELNLTRVPSVTILLRLLSTLLGPSHLRLLDISFALSEDEDPSFTVSHPSYGERAVCAPFLRLLPGLQTLVIDNTSSLLNRASLQILRERPPLHRIHFNELDDAPADPPIDFLHALQVLGPHVPHEVVVEDPCEHERWSTTVDNVRFGPVFAGEEFPSMNDAFNNGWDDPPEDWSERMDGWRKLIEYCEVTQLRLTGTVRDSVKFAQEWYQETLNYSKLRADHGLRRGLWGEGGPLSVTPEEDVYEELHQLLRNRRQTHLV</sequence>
<dbReference type="InterPro" id="IPR032675">
    <property type="entry name" value="LRR_dom_sf"/>
</dbReference>
<dbReference type="SUPFAM" id="SSF52047">
    <property type="entry name" value="RNI-like"/>
    <property type="match status" value="1"/>
</dbReference>
<evidence type="ECO:0000313" key="2">
    <source>
        <dbReference type="EMBL" id="CDR49297.1"/>
    </source>
</evidence>
<feature type="region of interest" description="Disordered" evidence="1">
    <location>
        <begin position="30"/>
        <end position="51"/>
    </location>
</feature>
<evidence type="ECO:0000256" key="1">
    <source>
        <dbReference type="SAM" id="MobiDB-lite"/>
    </source>
</evidence>
<feature type="compositionally biased region" description="Polar residues" evidence="1">
    <location>
        <begin position="38"/>
        <end position="51"/>
    </location>
</feature>